<keyword evidence="2" id="KW-0645">Protease</keyword>
<dbReference type="Proteomes" id="UP000063699">
    <property type="component" value="Chromosome"/>
</dbReference>
<keyword evidence="7" id="KW-1185">Reference proteome</keyword>
<dbReference type="InterPro" id="IPR051794">
    <property type="entry name" value="PG_Endopeptidase_C40"/>
</dbReference>
<dbReference type="PANTHER" id="PTHR47359">
    <property type="entry name" value="PEPTIDOGLYCAN DL-ENDOPEPTIDASE CWLO"/>
    <property type="match status" value="1"/>
</dbReference>
<evidence type="ECO:0000256" key="2">
    <source>
        <dbReference type="ARBA" id="ARBA00022670"/>
    </source>
</evidence>
<accession>A0A0N9HWI1</accession>
<dbReference type="SUPFAM" id="SSF54001">
    <property type="entry name" value="Cysteine proteinases"/>
    <property type="match status" value="1"/>
</dbReference>
<keyword evidence="4" id="KW-0788">Thiol protease</keyword>
<sequence>MGGAIGSDENNTTPGCVVKPDATTADRANEIITDNVKLNTGQVYAARTVVAVGKGMNVRHRGIAIALAVAMQESSLNPLAVNGRSTGLFQQQGELYASVVKTDPVEASAAFYRVLVERVSNYDDTRRDFADVAQIVQRAGAGAEPYRRWEKWATTLEAVLYDGAPRQAPNAVECTPGVGGPGAVKVLRQGQTIELPREAGRPGANTLTFPNELTAKAAEAALSQLGVTYAWGGGNASGPTKGIRDGGEGDKHGDFNKVGFDCSGLMIYAFAQVAITLPHYSGAQLKAARTVTNWDDRVPGDLLFWGDPIHHVALYLGFINGTPLMVEAQKSGTTVHVTPVRVDGDFRRNAVGRMWG</sequence>
<dbReference type="InterPro" id="IPR000064">
    <property type="entry name" value="NLP_P60_dom"/>
</dbReference>
<dbReference type="Gene3D" id="3.90.1720.10">
    <property type="entry name" value="endopeptidase domain like (from Nostoc punctiforme)"/>
    <property type="match status" value="1"/>
</dbReference>
<evidence type="ECO:0000313" key="7">
    <source>
        <dbReference type="Proteomes" id="UP000063699"/>
    </source>
</evidence>
<keyword evidence="3" id="KW-0378">Hydrolase</keyword>
<name>A0A0N9HWI1_9PSEU</name>
<dbReference type="GO" id="GO:0006508">
    <property type="term" value="P:proteolysis"/>
    <property type="evidence" value="ECO:0007669"/>
    <property type="project" value="UniProtKB-KW"/>
</dbReference>
<dbReference type="GO" id="GO:0008234">
    <property type="term" value="F:cysteine-type peptidase activity"/>
    <property type="evidence" value="ECO:0007669"/>
    <property type="project" value="UniProtKB-KW"/>
</dbReference>
<dbReference type="AlphaFoldDB" id="A0A0N9HWI1"/>
<proteinExistence type="inferred from homology"/>
<evidence type="ECO:0000313" key="6">
    <source>
        <dbReference type="EMBL" id="ALG06370.1"/>
    </source>
</evidence>
<comment type="similarity">
    <text evidence="1">Belongs to the peptidase C40 family.</text>
</comment>
<organism evidence="6 7">
    <name type="scientific">Kibdelosporangium phytohabitans</name>
    <dbReference type="NCBI Taxonomy" id="860235"/>
    <lineage>
        <taxon>Bacteria</taxon>
        <taxon>Bacillati</taxon>
        <taxon>Actinomycetota</taxon>
        <taxon>Actinomycetes</taxon>
        <taxon>Pseudonocardiales</taxon>
        <taxon>Pseudonocardiaceae</taxon>
        <taxon>Kibdelosporangium</taxon>
    </lineage>
</organism>
<evidence type="ECO:0000256" key="4">
    <source>
        <dbReference type="ARBA" id="ARBA00022807"/>
    </source>
</evidence>
<evidence type="ECO:0000256" key="1">
    <source>
        <dbReference type="ARBA" id="ARBA00007074"/>
    </source>
</evidence>
<feature type="domain" description="NlpC/P60" evidence="5">
    <location>
        <begin position="211"/>
        <end position="356"/>
    </location>
</feature>
<dbReference type="KEGG" id="kphy:AOZ06_05025"/>
<dbReference type="STRING" id="860235.AOZ06_05025"/>
<dbReference type="InterPro" id="IPR038765">
    <property type="entry name" value="Papain-like_cys_pep_sf"/>
</dbReference>
<dbReference type="PANTHER" id="PTHR47359:SF3">
    <property type="entry name" value="NLP_P60 DOMAIN-CONTAINING PROTEIN-RELATED"/>
    <property type="match status" value="1"/>
</dbReference>
<evidence type="ECO:0000259" key="5">
    <source>
        <dbReference type="PROSITE" id="PS51935"/>
    </source>
</evidence>
<protein>
    <recommendedName>
        <fullName evidence="5">NlpC/P60 domain-containing protein</fullName>
    </recommendedName>
</protein>
<dbReference type="PROSITE" id="PS51935">
    <property type="entry name" value="NLPC_P60"/>
    <property type="match status" value="1"/>
</dbReference>
<evidence type="ECO:0000256" key="3">
    <source>
        <dbReference type="ARBA" id="ARBA00022801"/>
    </source>
</evidence>
<dbReference type="Pfam" id="PF00877">
    <property type="entry name" value="NLPC_P60"/>
    <property type="match status" value="1"/>
</dbReference>
<dbReference type="EMBL" id="CP012752">
    <property type="protein sequence ID" value="ALG06370.1"/>
    <property type="molecule type" value="Genomic_DNA"/>
</dbReference>
<gene>
    <name evidence="6" type="ORF">AOZ06_05025</name>
</gene>
<reference evidence="6 7" key="1">
    <citation type="submission" date="2015-07" db="EMBL/GenBank/DDBJ databases">
        <title>Genome sequencing of Kibdelosporangium phytohabitans.</title>
        <authorList>
            <person name="Qin S."/>
            <person name="Xing K."/>
        </authorList>
    </citation>
    <scope>NUCLEOTIDE SEQUENCE [LARGE SCALE GENOMIC DNA]</scope>
    <source>
        <strain evidence="6 7">KLBMP1111</strain>
    </source>
</reference>